<dbReference type="GO" id="GO:0052621">
    <property type="term" value="F:diguanylate cyclase activity"/>
    <property type="evidence" value="ECO:0007669"/>
    <property type="project" value="UniProtKB-EC"/>
</dbReference>
<dbReference type="PANTHER" id="PTHR45138:SF9">
    <property type="entry name" value="DIGUANYLATE CYCLASE DGCM-RELATED"/>
    <property type="match status" value="1"/>
</dbReference>
<dbReference type="GO" id="GO:0043709">
    <property type="term" value="P:cell adhesion involved in single-species biofilm formation"/>
    <property type="evidence" value="ECO:0007669"/>
    <property type="project" value="TreeGrafter"/>
</dbReference>
<dbReference type="Pfam" id="PF00990">
    <property type="entry name" value="GGDEF"/>
    <property type="match status" value="1"/>
</dbReference>
<dbReference type="FunFam" id="3.30.70.270:FF:000001">
    <property type="entry name" value="Diguanylate cyclase domain protein"/>
    <property type="match status" value="1"/>
</dbReference>
<dbReference type="PROSITE" id="PS50887">
    <property type="entry name" value="GGDEF"/>
    <property type="match status" value="1"/>
</dbReference>
<dbReference type="CDD" id="cd01949">
    <property type="entry name" value="GGDEF"/>
    <property type="match status" value="1"/>
</dbReference>
<dbReference type="EC" id="2.7.7.65" evidence="1"/>
<reference evidence="8 9" key="1">
    <citation type="submission" date="2019-02" db="EMBL/GenBank/DDBJ databases">
        <title>Deep-cultivation of Planctomycetes and their phenomic and genomic characterization uncovers novel biology.</title>
        <authorList>
            <person name="Wiegand S."/>
            <person name="Jogler M."/>
            <person name="Boedeker C."/>
            <person name="Pinto D."/>
            <person name="Vollmers J."/>
            <person name="Rivas-Marin E."/>
            <person name="Kohn T."/>
            <person name="Peeters S.H."/>
            <person name="Heuer A."/>
            <person name="Rast P."/>
            <person name="Oberbeckmann S."/>
            <person name="Bunk B."/>
            <person name="Jeske O."/>
            <person name="Meyerdierks A."/>
            <person name="Storesund J.E."/>
            <person name="Kallscheuer N."/>
            <person name="Luecker S."/>
            <person name="Lage O.M."/>
            <person name="Pohl T."/>
            <person name="Merkel B.J."/>
            <person name="Hornburger P."/>
            <person name="Mueller R.-W."/>
            <person name="Bruemmer F."/>
            <person name="Labrenz M."/>
            <person name="Spormann A.M."/>
            <person name="Op den Camp H."/>
            <person name="Overmann J."/>
            <person name="Amann R."/>
            <person name="Jetten M.S.M."/>
            <person name="Mascher T."/>
            <person name="Medema M.H."/>
            <person name="Devos D.P."/>
            <person name="Kaster A.-K."/>
            <person name="Ovreas L."/>
            <person name="Rohde M."/>
            <person name="Galperin M.Y."/>
            <person name="Jogler C."/>
        </authorList>
    </citation>
    <scope>NUCLEOTIDE SEQUENCE [LARGE SCALE GENOMIC DNA]</scope>
    <source>
        <strain evidence="8 9">Mal33</strain>
    </source>
</reference>
<feature type="domain" description="HD" evidence="6">
    <location>
        <begin position="536"/>
        <end position="658"/>
    </location>
</feature>
<dbReference type="Gene3D" id="1.10.3210.10">
    <property type="entry name" value="Hypothetical protein af1432"/>
    <property type="match status" value="1"/>
</dbReference>
<dbReference type="SMART" id="SM00267">
    <property type="entry name" value="GGDEF"/>
    <property type="match status" value="1"/>
</dbReference>
<dbReference type="PROSITE" id="PS51831">
    <property type="entry name" value="HD"/>
    <property type="match status" value="1"/>
</dbReference>
<keyword evidence="8" id="KW-0378">Hydrolase</keyword>
<dbReference type="PROSITE" id="PS51832">
    <property type="entry name" value="HD_GYP"/>
    <property type="match status" value="1"/>
</dbReference>
<dbReference type="PANTHER" id="PTHR45138">
    <property type="entry name" value="REGULATORY COMPONENTS OF SENSORY TRANSDUCTION SYSTEM"/>
    <property type="match status" value="1"/>
</dbReference>
<keyword evidence="9" id="KW-1185">Reference proteome</keyword>
<dbReference type="Pfam" id="PF08448">
    <property type="entry name" value="PAS_4"/>
    <property type="match status" value="1"/>
</dbReference>
<feature type="domain" description="PAC" evidence="4">
    <location>
        <begin position="254"/>
        <end position="307"/>
    </location>
</feature>
<evidence type="ECO:0000259" key="5">
    <source>
        <dbReference type="PROSITE" id="PS50887"/>
    </source>
</evidence>
<dbReference type="InterPro" id="IPR006675">
    <property type="entry name" value="HDIG_dom"/>
</dbReference>
<dbReference type="InterPro" id="IPR013656">
    <property type="entry name" value="PAS_4"/>
</dbReference>
<evidence type="ECO:0000256" key="3">
    <source>
        <dbReference type="SAM" id="Phobius"/>
    </source>
</evidence>
<dbReference type="CDD" id="cd00077">
    <property type="entry name" value="HDc"/>
    <property type="match status" value="1"/>
</dbReference>
<dbReference type="RefSeq" id="WP_145284173.1">
    <property type="nucleotide sequence ID" value="NZ_CP036318.1"/>
</dbReference>
<organism evidence="8 9">
    <name type="scientific">Rosistilla oblonga</name>
    <dbReference type="NCBI Taxonomy" id="2527990"/>
    <lineage>
        <taxon>Bacteria</taxon>
        <taxon>Pseudomonadati</taxon>
        <taxon>Planctomycetota</taxon>
        <taxon>Planctomycetia</taxon>
        <taxon>Pirellulales</taxon>
        <taxon>Pirellulaceae</taxon>
        <taxon>Rosistilla</taxon>
    </lineage>
</organism>
<dbReference type="InterPro" id="IPR000160">
    <property type="entry name" value="GGDEF_dom"/>
</dbReference>
<dbReference type="PROSITE" id="PS50113">
    <property type="entry name" value="PAC"/>
    <property type="match status" value="1"/>
</dbReference>
<evidence type="ECO:0000256" key="1">
    <source>
        <dbReference type="ARBA" id="ARBA00012528"/>
    </source>
</evidence>
<evidence type="ECO:0000313" key="8">
    <source>
        <dbReference type="EMBL" id="QDV56099.1"/>
    </source>
</evidence>
<gene>
    <name evidence="8" type="primary">rpfG_2</name>
    <name evidence="8" type="ORF">Mal33_20780</name>
</gene>
<dbReference type="GO" id="GO:0016787">
    <property type="term" value="F:hydrolase activity"/>
    <property type="evidence" value="ECO:0007669"/>
    <property type="project" value="UniProtKB-KW"/>
</dbReference>
<feature type="domain" description="HD-GYP" evidence="7">
    <location>
        <begin position="514"/>
        <end position="709"/>
    </location>
</feature>
<dbReference type="InterPro" id="IPR043128">
    <property type="entry name" value="Rev_trsase/Diguanyl_cyclase"/>
</dbReference>
<evidence type="ECO:0000256" key="2">
    <source>
        <dbReference type="ARBA" id="ARBA00034247"/>
    </source>
</evidence>
<keyword evidence="3" id="KW-1133">Transmembrane helix</keyword>
<evidence type="ECO:0000259" key="4">
    <source>
        <dbReference type="PROSITE" id="PS50113"/>
    </source>
</evidence>
<dbReference type="SUPFAM" id="SSF109604">
    <property type="entry name" value="HD-domain/PDEase-like"/>
    <property type="match status" value="1"/>
</dbReference>
<dbReference type="GO" id="GO:0005886">
    <property type="term" value="C:plasma membrane"/>
    <property type="evidence" value="ECO:0007669"/>
    <property type="project" value="TreeGrafter"/>
</dbReference>
<dbReference type="SUPFAM" id="SSF55073">
    <property type="entry name" value="Nucleotide cyclase"/>
    <property type="match status" value="1"/>
</dbReference>
<evidence type="ECO:0000313" key="9">
    <source>
        <dbReference type="Proteomes" id="UP000316770"/>
    </source>
</evidence>
<dbReference type="AlphaFoldDB" id="A0A518ISN8"/>
<protein>
    <recommendedName>
        <fullName evidence="1">diguanylate cyclase</fullName>
        <ecNumber evidence="1">2.7.7.65</ecNumber>
    </recommendedName>
</protein>
<keyword evidence="3" id="KW-0472">Membrane</keyword>
<dbReference type="NCBIfam" id="TIGR00277">
    <property type="entry name" value="HDIG"/>
    <property type="match status" value="1"/>
</dbReference>
<accession>A0A518ISN8</accession>
<dbReference type="InterPro" id="IPR050469">
    <property type="entry name" value="Diguanylate_Cyclase"/>
</dbReference>
<comment type="catalytic activity">
    <reaction evidence="2">
        <text>2 GTP = 3',3'-c-di-GMP + 2 diphosphate</text>
        <dbReference type="Rhea" id="RHEA:24898"/>
        <dbReference type="ChEBI" id="CHEBI:33019"/>
        <dbReference type="ChEBI" id="CHEBI:37565"/>
        <dbReference type="ChEBI" id="CHEBI:58805"/>
        <dbReference type="EC" id="2.7.7.65"/>
    </reaction>
</comment>
<dbReference type="SMART" id="SM00471">
    <property type="entry name" value="HDc"/>
    <property type="match status" value="1"/>
</dbReference>
<dbReference type="SUPFAM" id="SSF55785">
    <property type="entry name" value="PYP-like sensor domain (PAS domain)"/>
    <property type="match status" value="1"/>
</dbReference>
<keyword evidence="3" id="KW-0812">Transmembrane</keyword>
<evidence type="ECO:0000259" key="7">
    <source>
        <dbReference type="PROSITE" id="PS51832"/>
    </source>
</evidence>
<feature type="domain" description="GGDEF" evidence="5">
    <location>
        <begin position="360"/>
        <end position="489"/>
    </location>
</feature>
<dbReference type="CDD" id="cd00130">
    <property type="entry name" value="PAS"/>
    <property type="match status" value="1"/>
</dbReference>
<name>A0A518ISN8_9BACT</name>
<dbReference type="InterPro" id="IPR037522">
    <property type="entry name" value="HD_GYP_dom"/>
</dbReference>
<dbReference type="InterPro" id="IPR006674">
    <property type="entry name" value="HD_domain"/>
</dbReference>
<sequence length="813" mass="89514">MKISTKTKLTASIVLLCVSAILLANLADLIPDERKLRSKGRIDLCEALATSVTFLVSKREFEQVETQLQLFADRYDDVVSTGLRYNSGGLVAQTGDHERNWQQGVSNQDDGCYVVAIDANKGRWGALELQFTPLYAGINRYVSGSLIKMLALLVPLLTLVCYFHLNRILRFLDPKRVVPNRVRQTLDSFAEGVVLLDAEDRIVLSNDAFARHLKVPVDSLLGIKFSELPFESTDEGKRGIASLWREARGESDLRGVTTRLIDGAGNVIANFSVNVTPVMDDAGNYQGLMAAFADVTPLERKRAQLALTLEDLHRSKQEISIQNKELRYLATRDPLTSCLNRRTFFELFDEHWNRAKTDGVPLCAMMVDIDFFKPINDNYGHSMGDEVLRQTGALLNSLASETDVVCRYGGEEFSVLMPGATLEEAEAAAERIRIGMSELQFPEFSITASLGLSGFELGADDPQGMLDQADKCLYVAKRNGRNQVVRFDTVPADLVVDESKISREKQTPEETATPPAIPFPAVSALLSAMSYRDNQTAQHSIRVSNYAALLAQRVLGPSDVYIVEIAALLHDIGKIGVPDAILLKPGPLTKEEWRQMEKHDRIGVEIINKSFKHPRLTDIVRFHHVRFDGSGALPNAPVGEDLPIGARILTIVDSFDAMISDRPYRKGMPVADAVAELRRCAGSQFDPQLVETFVDVMSAGGWTLPVASEEALPSELLLSIGEQVECLVEAADAGDRKTFVALAERLRLTAEHSEVDSLAQAATDAIQIASEDEQLERLVQQSFELLTVCRSMRSKIAADPVDCNAASLPPVSG</sequence>
<dbReference type="Proteomes" id="UP000316770">
    <property type="component" value="Chromosome"/>
</dbReference>
<dbReference type="Gene3D" id="3.30.450.20">
    <property type="entry name" value="PAS domain"/>
    <property type="match status" value="1"/>
</dbReference>
<dbReference type="InterPro" id="IPR029787">
    <property type="entry name" value="Nucleotide_cyclase"/>
</dbReference>
<dbReference type="NCBIfam" id="TIGR00254">
    <property type="entry name" value="GGDEF"/>
    <property type="match status" value="1"/>
</dbReference>
<proteinExistence type="predicted"/>
<dbReference type="GO" id="GO:1902201">
    <property type="term" value="P:negative regulation of bacterial-type flagellum-dependent cell motility"/>
    <property type="evidence" value="ECO:0007669"/>
    <property type="project" value="TreeGrafter"/>
</dbReference>
<dbReference type="EMBL" id="CP036318">
    <property type="protein sequence ID" value="QDV56099.1"/>
    <property type="molecule type" value="Genomic_DNA"/>
</dbReference>
<dbReference type="InterPro" id="IPR003607">
    <property type="entry name" value="HD/PDEase_dom"/>
</dbReference>
<dbReference type="Gene3D" id="3.30.70.270">
    <property type="match status" value="1"/>
</dbReference>
<feature type="transmembrane region" description="Helical" evidence="3">
    <location>
        <begin position="146"/>
        <end position="165"/>
    </location>
</feature>
<evidence type="ECO:0000259" key="6">
    <source>
        <dbReference type="PROSITE" id="PS51831"/>
    </source>
</evidence>
<dbReference type="Pfam" id="PF13487">
    <property type="entry name" value="HD_5"/>
    <property type="match status" value="1"/>
</dbReference>
<dbReference type="InterPro" id="IPR035965">
    <property type="entry name" value="PAS-like_dom_sf"/>
</dbReference>
<dbReference type="InterPro" id="IPR000700">
    <property type="entry name" value="PAS-assoc_C"/>
</dbReference>
<dbReference type="InterPro" id="IPR000014">
    <property type="entry name" value="PAS"/>
</dbReference>